<keyword evidence="1" id="KW-1185">Reference proteome</keyword>
<gene>
    <name evidence="2" type="primary">LOC142163840</name>
</gene>
<accession>A0AC58RWH2</accession>
<proteinExistence type="predicted"/>
<sequence length="161" mass="18282">MVEELLLFSRNSFQDEELTYLPPSTSFLPVDTYEEGLKTTETMKRRKGSNLMGYISLSQISYLVIFTVIICITERDKMKNDPLNFSVLKIVFEVVSAYGNVGLSAGYSCAKQLKPDDHCKDAAYGFTGKWSNMGKFVLIIVMFFGRLKKYNKNGGKAWKLI</sequence>
<evidence type="ECO:0000313" key="1">
    <source>
        <dbReference type="Proteomes" id="UP000790787"/>
    </source>
</evidence>
<name>A0AC58RWH2_TOBAC</name>
<organism evidence="1 2">
    <name type="scientific">Nicotiana tabacum</name>
    <name type="common">Common tobacco</name>
    <dbReference type="NCBI Taxonomy" id="4097"/>
    <lineage>
        <taxon>Eukaryota</taxon>
        <taxon>Viridiplantae</taxon>
        <taxon>Streptophyta</taxon>
        <taxon>Embryophyta</taxon>
        <taxon>Tracheophyta</taxon>
        <taxon>Spermatophyta</taxon>
        <taxon>Magnoliopsida</taxon>
        <taxon>eudicotyledons</taxon>
        <taxon>Gunneridae</taxon>
        <taxon>Pentapetalae</taxon>
        <taxon>asterids</taxon>
        <taxon>lamiids</taxon>
        <taxon>Solanales</taxon>
        <taxon>Solanaceae</taxon>
        <taxon>Nicotianoideae</taxon>
        <taxon>Nicotianeae</taxon>
        <taxon>Nicotiana</taxon>
    </lineage>
</organism>
<reference evidence="2" key="2">
    <citation type="submission" date="2025-08" db="UniProtKB">
        <authorList>
            <consortium name="RefSeq"/>
        </authorList>
    </citation>
    <scope>IDENTIFICATION</scope>
    <source>
        <tissue evidence="2">Leaf</tissue>
    </source>
</reference>
<evidence type="ECO:0000313" key="2">
    <source>
        <dbReference type="RefSeq" id="XP_075077086.1"/>
    </source>
</evidence>
<dbReference type="RefSeq" id="XP_075077086.1">
    <property type="nucleotide sequence ID" value="XM_075220985.1"/>
</dbReference>
<protein>
    <submittedName>
        <fullName evidence="2">Cation transporter HKT14</fullName>
    </submittedName>
</protein>
<reference evidence="1" key="1">
    <citation type="journal article" date="2014" name="Nat. Commun.">
        <title>The tobacco genome sequence and its comparison with those of tomato and potato.</title>
        <authorList>
            <person name="Sierro N."/>
            <person name="Battey J.N."/>
            <person name="Ouadi S."/>
            <person name="Bakaher N."/>
            <person name="Bovet L."/>
            <person name="Willig A."/>
            <person name="Goepfert S."/>
            <person name="Peitsch M.C."/>
            <person name="Ivanov N.V."/>
        </authorList>
    </citation>
    <scope>NUCLEOTIDE SEQUENCE [LARGE SCALE GENOMIC DNA]</scope>
</reference>
<dbReference type="Proteomes" id="UP000790787">
    <property type="component" value="Chromosome 9"/>
</dbReference>